<dbReference type="Proteomes" id="UP001153332">
    <property type="component" value="Unassembled WGS sequence"/>
</dbReference>
<evidence type="ECO:0000313" key="1">
    <source>
        <dbReference type="EMBL" id="KAJ8130099.1"/>
    </source>
</evidence>
<protein>
    <submittedName>
        <fullName evidence="1">Uncharacterized protein</fullName>
    </submittedName>
</protein>
<evidence type="ECO:0000313" key="2">
    <source>
        <dbReference type="Proteomes" id="UP001153332"/>
    </source>
</evidence>
<name>A0ACC2JRH4_9PEZI</name>
<proteinExistence type="predicted"/>
<dbReference type="EMBL" id="JAPUUL010000581">
    <property type="protein sequence ID" value="KAJ8130099.1"/>
    <property type="molecule type" value="Genomic_DNA"/>
</dbReference>
<sequence length="585" mass="64875">MISFKKLGTSLALLALAAPAAIMAHPQKPFVKPRQVNETIPTNFGVIIFQAMLMQDMVGVVDPLQLLSLKFPMNLYILSSTLDPVTTQPINAAMNTHNSSFWPTFNPTHTFATAPDDIEVLIVPGGPGVRAPDVSAMTDFIRDRYPKLRYLLTVCTGAGLAAKSGVLDGRKATTNKSAWKTITSYGPNTTWVSPARWVVDGNIWSSSGATAGLDLAFAWIKHIWGQEWVEYVMGLEEYVPNPQDFDPFSAKFNITPNGSFIPLCFESAVTDISALVMKRNWARPLIQLPPLCLNLCFSVAMSPLRADVYNSPAIPTNKTLPDGSVGFWQPTVVTLVSGESEAVLIDTLFTAQQGVALGDWLQDTLGEKRLTTIYITHGHGDHWFNVVYLKQRFPEIRVVSTQESIDHMATQITPDGRDFWDELFPGQIDEASFQITAEPLKDNQFFLEGHRLEAMDVGHSDTDNTTFLYVPDLKLAACGDIVYNDVHMWLVESQLQSQRDAWIRALDDVAAYDPAIVIGAHHRLGGIDGAFNIEASKHYIQTFSEEQQKAENAVDLYDRMRKAFPSRLGFLVLWLSCQAAFPSSN</sequence>
<reference evidence="1" key="1">
    <citation type="submission" date="2022-12" db="EMBL/GenBank/DDBJ databases">
        <title>Genome Sequence of Lasiodiplodia mahajangana.</title>
        <authorList>
            <person name="Buettner E."/>
        </authorList>
    </citation>
    <scope>NUCLEOTIDE SEQUENCE</scope>
    <source>
        <strain evidence="1">VT137</strain>
    </source>
</reference>
<keyword evidence="2" id="KW-1185">Reference proteome</keyword>
<comment type="caution">
    <text evidence="1">The sequence shown here is derived from an EMBL/GenBank/DDBJ whole genome shotgun (WGS) entry which is preliminary data.</text>
</comment>
<gene>
    <name evidence="1" type="ORF">O1611_g3531</name>
</gene>
<organism evidence="1 2">
    <name type="scientific">Lasiodiplodia mahajangana</name>
    <dbReference type="NCBI Taxonomy" id="1108764"/>
    <lineage>
        <taxon>Eukaryota</taxon>
        <taxon>Fungi</taxon>
        <taxon>Dikarya</taxon>
        <taxon>Ascomycota</taxon>
        <taxon>Pezizomycotina</taxon>
        <taxon>Dothideomycetes</taxon>
        <taxon>Dothideomycetes incertae sedis</taxon>
        <taxon>Botryosphaeriales</taxon>
        <taxon>Botryosphaeriaceae</taxon>
        <taxon>Lasiodiplodia</taxon>
    </lineage>
</organism>
<accession>A0ACC2JRH4</accession>